<dbReference type="SUPFAM" id="SSF54786">
    <property type="entry name" value="YcfA/nrd intein domain"/>
    <property type="match status" value="1"/>
</dbReference>
<name>A0ABR4XUB5_9LACO</name>
<evidence type="ECO:0000256" key="3">
    <source>
        <dbReference type="ARBA" id="ARBA00022722"/>
    </source>
</evidence>
<dbReference type="Pfam" id="PF07927">
    <property type="entry name" value="HicA_toxin"/>
    <property type="match status" value="1"/>
</dbReference>
<evidence type="ECO:0000313" key="9">
    <source>
        <dbReference type="Proteomes" id="UP000030023"/>
    </source>
</evidence>
<keyword evidence="7" id="KW-0346">Stress response</keyword>
<sequence>MKAKDLEKIVIKQGFRPVKGAGKGGHKKYKNDTGKMIIVPFHSGDIKPGTLRAIFKQIGYKEARK</sequence>
<keyword evidence="6" id="KW-0694">RNA-binding</keyword>
<reference evidence="8 9" key="1">
    <citation type="journal article" date="2014" name="Antonie Van Leeuwenhoek">
        <title>Oenococcus alcoholitolerans sp. nov., a lactic acid bacteria isolated from cachaca and ethanol fermentation processes.</title>
        <authorList>
            <person name="Badotti F."/>
            <person name="Moreira A.P."/>
            <person name="Tonon L.A."/>
            <person name="de Lucena B.T."/>
            <person name="Gomes Fde C."/>
            <person name="Kruger R."/>
            <person name="Thompson C.C."/>
            <person name="de Morais M.A.Jr."/>
            <person name="Rosa C.A."/>
            <person name="Thompson F.L."/>
        </authorList>
    </citation>
    <scope>NUCLEOTIDE SEQUENCE [LARGE SCALE GENOMIC DNA]</scope>
    <source>
        <strain evidence="8 9">UFRJ-M7.2.18</strain>
    </source>
</reference>
<proteinExistence type="inferred from homology"/>
<organism evidence="8 9">
    <name type="scientific">Oenococcus alcoholitolerans</name>
    <dbReference type="NCBI Taxonomy" id="931074"/>
    <lineage>
        <taxon>Bacteria</taxon>
        <taxon>Bacillati</taxon>
        <taxon>Bacillota</taxon>
        <taxon>Bacilli</taxon>
        <taxon>Lactobacillales</taxon>
        <taxon>Lactobacillaceae</taxon>
        <taxon>Oenococcus</taxon>
    </lineage>
</organism>
<dbReference type="EMBL" id="AXCV01000006">
    <property type="protein sequence ID" value="KGO32554.1"/>
    <property type="molecule type" value="Genomic_DNA"/>
</dbReference>
<keyword evidence="5" id="KW-0378">Hydrolase</keyword>
<protein>
    <recommendedName>
        <fullName evidence="10">Toxin HicA</fullName>
    </recommendedName>
</protein>
<dbReference type="Gene3D" id="3.30.920.30">
    <property type="entry name" value="Hypothetical protein"/>
    <property type="match status" value="1"/>
</dbReference>
<comment type="caution">
    <text evidence="8">The sequence shown here is derived from an EMBL/GenBank/DDBJ whole genome shotgun (WGS) entry which is preliminary data.</text>
</comment>
<evidence type="ECO:0000313" key="8">
    <source>
        <dbReference type="EMBL" id="KGO32554.1"/>
    </source>
</evidence>
<accession>A0ABR4XUB5</accession>
<gene>
    <name evidence="8" type="ORF">Q757_00400</name>
</gene>
<keyword evidence="4" id="KW-0255">Endonuclease</keyword>
<dbReference type="Proteomes" id="UP000030023">
    <property type="component" value="Unassembled WGS sequence"/>
</dbReference>
<keyword evidence="9" id="KW-1185">Reference proteome</keyword>
<keyword evidence="2" id="KW-1277">Toxin-antitoxin system</keyword>
<dbReference type="InterPro" id="IPR038570">
    <property type="entry name" value="HicA_sf"/>
</dbReference>
<evidence type="ECO:0000256" key="2">
    <source>
        <dbReference type="ARBA" id="ARBA00022649"/>
    </source>
</evidence>
<evidence type="ECO:0000256" key="1">
    <source>
        <dbReference type="ARBA" id="ARBA00006620"/>
    </source>
</evidence>
<keyword evidence="3" id="KW-0540">Nuclease</keyword>
<evidence type="ECO:0000256" key="7">
    <source>
        <dbReference type="ARBA" id="ARBA00023016"/>
    </source>
</evidence>
<evidence type="ECO:0000256" key="5">
    <source>
        <dbReference type="ARBA" id="ARBA00022801"/>
    </source>
</evidence>
<evidence type="ECO:0008006" key="10">
    <source>
        <dbReference type="Google" id="ProtNLM"/>
    </source>
</evidence>
<comment type="similarity">
    <text evidence="1">Belongs to the HicA mRNA interferase family.</text>
</comment>
<dbReference type="InterPro" id="IPR012933">
    <property type="entry name" value="HicA_mRNA_interferase"/>
</dbReference>
<evidence type="ECO:0000256" key="6">
    <source>
        <dbReference type="ARBA" id="ARBA00022884"/>
    </source>
</evidence>
<evidence type="ECO:0000256" key="4">
    <source>
        <dbReference type="ARBA" id="ARBA00022759"/>
    </source>
</evidence>